<dbReference type="Pfam" id="PF13508">
    <property type="entry name" value="Acetyltransf_7"/>
    <property type="match status" value="1"/>
</dbReference>
<comment type="caution">
    <text evidence="6">The sequence shown here is derived from an EMBL/GenBank/DDBJ whole genome shotgun (WGS) entry which is preliminary data.</text>
</comment>
<feature type="repeat" description="ANK" evidence="3">
    <location>
        <begin position="870"/>
        <end position="902"/>
    </location>
</feature>
<dbReference type="InterPro" id="IPR000182">
    <property type="entry name" value="GNAT_dom"/>
</dbReference>
<dbReference type="EMBL" id="CAMXCT010000422">
    <property type="protein sequence ID" value="CAI3978568.1"/>
    <property type="molecule type" value="Genomic_DNA"/>
</dbReference>
<keyword evidence="1" id="KW-0677">Repeat</keyword>
<evidence type="ECO:0000256" key="1">
    <source>
        <dbReference type="ARBA" id="ARBA00022737"/>
    </source>
</evidence>
<sequence length="1353" mass="149243">MAWPGQRFLVPFDGEESYDWLAEQPRIHHPDVQQLSPEDRAREHQRPGQHLLRKKSFSSKCSKDELEICVHLETPTEASRLQQQLSQMQSGMGGMQELLLEQFIEKDYGDDLLLLTATEPGGAVVGLIFWRYLHSSHDEFWHHVMVDPSADEQLALSPRPPPDAWVLIELLCADDQFRGRGVGKLLLVAALAYSAVKDGKTAAVLTLGRGDANLAAAELYRRLGFQPMPEELFVDPEDDDGHAPRWVDPRHVLVLWDIRQGLRSLTLQEVSGAAKGTVVPQLEGDKEELQRMDSSHCAEVVERLTDGKRRRRERVDGAMGAVQKCSEMRFGVEVCIDERVGADHRRRGAEEINSPTAIFVYKIYLLDLFPRPGAPSKRSHELRLERSHDAAGEPFSPQEAVDGHGCRGRVGCLEAIDNAGDVAQNQKFLWGRHEWGHEWLGGTLNLRSSSLEPEPSSGRNLKIQSQVQEALLAIHEAEGDETDAAPEQVDCARKIQNWSKEILGRLAVVPAENLDDEDDEDDETLEPYELFRRIQLEARKAIQACGRLSDIARLASGILRLARRVEQWHLDRDTVLMQPAAADPLVAANEDDSVQDSDFFTEMTRSRMAARQAPTATRSLEYHSSEGGSRVTPGDLPKIEEEDEVLGFRADASLLAGPSYEEALQAAKAEEPMCANCLGPLQSEPGVVGECERCVICGNDFVNLCYYCLRCGLGLCVSCCLKKPEMESRLSCWQLRHGRSLHNSPKTFEPETLVRVRLEKGADINSRNYFQGETLLHEAVAYGWDALVQVLLKKGADINARDTHGQTPLHLAAGHGRDTSVPVLLEKGADINARHNYGRTPLHLAAEHGRDTSVQVLLEEGADINARDNHGQTPLHLAADNSQDTSVQVLLEKGADINARDTHGMFHGQTPLHLAAACGRDTLVQVLLEKGADINARDNHGQTPLHLAADNSQDTSVQVLLEKGADINARNVWDDTPLHWAALRGDTSVQVLLEKGADINARDNHGQTPLHVAAENGRDTSVPVLLEKGADINARDTHGMFHGQTPLHLAAACGRDTLVQVLLEKGADINARDNHGQTPLHLAAKHGRDTSVQVLLEKGADINARDDEHGQASMLIAGCDFAATFAFLSRGLAIFRNVLGGRSRMMLSGWLIQALGVPPLQQDLGQEGLLPLMCTMRSGFLPKELVRAAKVELILGHFQQIKDKAFLAIKAGDDFQGMESSSAILNLSWDVIRYLAAEAADNHRYAYGQEPLVLFRRIQNHAREALEAGAPGLSDAAQRAWCIQHGARAVEERYWQPWQPYQEDVIPDIESLTQSTRSAVTVEASDLHGEVAPVGADEADGHGPSEALQRFSH</sequence>
<dbReference type="GO" id="GO:0016747">
    <property type="term" value="F:acyltransferase activity, transferring groups other than amino-acyl groups"/>
    <property type="evidence" value="ECO:0007669"/>
    <property type="project" value="InterPro"/>
</dbReference>
<evidence type="ECO:0000259" key="5">
    <source>
        <dbReference type="PROSITE" id="PS51186"/>
    </source>
</evidence>
<evidence type="ECO:0000256" key="4">
    <source>
        <dbReference type="SAM" id="MobiDB-lite"/>
    </source>
</evidence>
<keyword evidence="8" id="KW-1185">Reference proteome</keyword>
<dbReference type="PANTHER" id="PTHR24123">
    <property type="entry name" value="ANKYRIN REPEAT-CONTAINING"/>
    <property type="match status" value="1"/>
</dbReference>
<feature type="repeat" description="ANK" evidence="3">
    <location>
        <begin position="1005"/>
        <end position="1037"/>
    </location>
</feature>
<evidence type="ECO:0000313" key="8">
    <source>
        <dbReference type="Proteomes" id="UP001152797"/>
    </source>
</evidence>
<feature type="compositionally biased region" description="Basic and acidic residues" evidence="4">
    <location>
        <begin position="28"/>
        <end position="46"/>
    </location>
</feature>
<reference evidence="7" key="2">
    <citation type="submission" date="2024-04" db="EMBL/GenBank/DDBJ databases">
        <authorList>
            <person name="Chen Y."/>
            <person name="Shah S."/>
            <person name="Dougan E. K."/>
            <person name="Thang M."/>
            <person name="Chan C."/>
        </authorList>
    </citation>
    <scope>NUCLEOTIDE SEQUENCE [LARGE SCALE GENOMIC DNA]</scope>
</reference>
<dbReference type="PROSITE" id="PS50088">
    <property type="entry name" value="ANK_REPEAT"/>
    <property type="match status" value="10"/>
</dbReference>
<evidence type="ECO:0000256" key="2">
    <source>
        <dbReference type="ARBA" id="ARBA00023043"/>
    </source>
</evidence>
<dbReference type="Pfam" id="PF12796">
    <property type="entry name" value="Ank_2"/>
    <property type="match status" value="5"/>
</dbReference>
<feature type="repeat" description="ANK" evidence="3">
    <location>
        <begin position="837"/>
        <end position="869"/>
    </location>
</feature>
<feature type="repeat" description="ANK" evidence="3">
    <location>
        <begin position="771"/>
        <end position="803"/>
    </location>
</feature>
<feature type="repeat" description="ANK" evidence="3">
    <location>
        <begin position="804"/>
        <end position="836"/>
    </location>
</feature>
<dbReference type="PANTHER" id="PTHR24123:SF33">
    <property type="entry name" value="PROTEIN HOS4"/>
    <property type="match status" value="1"/>
</dbReference>
<dbReference type="EMBL" id="CAMXCT030000422">
    <property type="protein sequence ID" value="CAL4765880.1"/>
    <property type="molecule type" value="Genomic_DNA"/>
</dbReference>
<dbReference type="Gene3D" id="1.25.40.20">
    <property type="entry name" value="Ankyrin repeat-containing domain"/>
    <property type="match status" value="5"/>
</dbReference>
<feature type="repeat" description="ANK" evidence="3">
    <location>
        <begin position="973"/>
        <end position="1004"/>
    </location>
</feature>
<evidence type="ECO:0000256" key="3">
    <source>
        <dbReference type="PROSITE-ProRule" id="PRU00023"/>
    </source>
</evidence>
<accession>A0A9P1BSE0</accession>
<feature type="repeat" description="ANK" evidence="3">
    <location>
        <begin position="1075"/>
        <end position="1107"/>
    </location>
</feature>
<dbReference type="InterPro" id="IPR051165">
    <property type="entry name" value="Multifunctional_ANK_Repeat"/>
</dbReference>
<protein>
    <recommendedName>
        <fullName evidence="5">N-acetyltransferase domain-containing protein</fullName>
    </recommendedName>
</protein>
<gene>
    <name evidence="6" type="ORF">C1SCF055_LOCUS6610</name>
</gene>
<feature type="domain" description="N-acetyltransferase" evidence="5">
    <location>
        <begin position="70"/>
        <end position="251"/>
    </location>
</feature>
<feature type="region of interest" description="Disordered" evidence="4">
    <location>
        <begin position="28"/>
        <end position="54"/>
    </location>
</feature>
<keyword evidence="2 3" id="KW-0040">ANK repeat</keyword>
<feature type="repeat" description="ANK" evidence="3">
    <location>
        <begin position="907"/>
        <end position="939"/>
    </location>
</feature>
<dbReference type="SUPFAM" id="SSF48403">
    <property type="entry name" value="Ankyrin repeat"/>
    <property type="match status" value="1"/>
</dbReference>
<evidence type="ECO:0000313" key="6">
    <source>
        <dbReference type="EMBL" id="CAI3978568.1"/>
    </source>
</evidence>
<dbReference type="InterPro" id="IPR002110">
    <property type="entry name" value="Ankyrin_rpt"/>
</dbReference>
<feature type="repeat" description="ANK" evidence="3">
    <location>
        <begin position="940"/>
        <end position="972"/>
    </location>
</feature>
<feature type="repeat" description="ANK" evidence="3">
    <location>
        <begin position="1042"/>
        <end position="1074"/>
    </location>
</feature>
<dbReference type="InterPro" id="IPR016181">
    <property type="entry name" value="Acyl_CoA_acyltransferase"/>
</dbReference>
<feature type="region of interest" description="Disordered" evidence="4">
    <location>
        <begin position="610"/>
        <end position="636"/>
    </location>
</feature>
<dbReference type="SMART" id="SM00248">
    <property type="entry name" value="ANK"/>
    <property type="match status" value="10"/>
</dbReference>
<dbReference type="Gene3D" id="3.40.630.30">
    <property type="match status" value="1"/>
</dbReference>
<dbReference type="PRINTS" id="PR01415">
    <property type="entry name" value="ANKYRIN"/>
</dbReference>
<dbReference type="OrthoDB" id="430831at2759"/>
<dbReference type="EMBL" id="CAMXCT020000422">
    <property type="protein sequence ID" value="CAL1131943.1"/>
    <property type="molecule type" value="Genomic_DNA"/>
</dbReference>
<organism evidence="6">
    <name type="scientific">Cladocopium goreaui</name>
    <dbReference type="NCBI Taxonomy" id="2562237"/>
    <lineage>
        <taxon>Eukaryota</taxon>
        <taxon>Sar</taxon>
        <taxon>Alveolata</taxon>
        <taxon>Dinophyceae</taxon>
        <taxon>Suessiales</taxon>
        <taxon>Symbiodiniaceae</taxon>
        <taxon>Cladocopium</taxon>
    </lineage>
</organism>
<reference evidence="6" key="1">
    <citation type="submission" date="2022-10" db="EMBL/GenBank/DDBJ databases">
        <authorList>
            <person name="Chen Y."/>
            <person name="Dougan E. K."/>
            <person name="Chan C."/>
            <person name="Rhodes N."/>
            <person name="Thang M."/>
        </authorList>
    </citation>
    <scope>NUCLEOTIDE SEQUENCE</scope>
</reference>
<evidence type="ECO:0000313" key="7">
    <source>
        <dbReference type="EMBL" id="CAL1131943.1"/>
    </source>
</evidence>
<proteinExistence type="predicted"/>
<dbReference type="SUPFAM" id="SSF55729">
    <property type="entry name" value="Acyl-CoA N-acyltransferases (Nat)"/>
    <property type="match status" value="1"/>
</dbReference>
<feature type="region of interest" description="Disordered" evidence="4">
    <location>
        <begin position="1332"/>
        <end position="1353"/>
    </location>
</feature>
<dbReference type="Proteomes" id="UP001152797">
    <property type="component" value="Unassembled WGS sequence"/>
</dbReference>
<dbReference type="PROSITE" id="PS50297">
    <property type="entry name" value="ANK_REP_REGION"/>
    <property type="match status" value="10"/>
</dbReference>
<dbReference type="InterPro" id="IPR036770">
    <property type="entry name" value="Ankyrin_rpt-contain_sf"/>
</dbReference>
<name>A0A9P1BSE0_9DINO</name>
<dbReference type="PROSITE" id="PS51186">
    <property type="entry name" value="GNAT"/>
    <property type="match status" value="1"/>
</dbReference>